<evidence type="ECO:0000256" key="7">
    <source>
        <dbReference type="ARBA" id="ARBA00023242"/>
    </source>
</evidence>
<keyword evidence="5 8" id="KW-0371">Homeobox</keyword>
<dbReference type="PROSITE" id="PS00027">
    <property type="entry name" value="HOMEOBOX_1"/>
    <property type="match status" value="1"/>
</dbReference>
<dbReference type="InterPro" id="IPR001356">
    <property type="entry name" value="HD"/>
</dbReference>
<evidence type="ECO:0000256" key="8">
    <source>
        <dbReference type="PROSITE-ProRule" id="PRU00108"/>
    </source>
</evidence>
<evidence type="ECO:0000256" key="5">
    <source>
        <dbReference type="ARBA" id="ARBA00023155"/>
    </source>
</evidence>
<evidence type="ECO:0000256" key="2">
    <source>
        <dbReference type="ARBA" id="ARBA00022473"/>
    </source>
</evidence>
<dbReference type="Pfam" id="PF00046">
    <property type="entry name" value="Homeodomain"/>
    <property type="match status" value="1"/>
</dbReference>
<sequence length="431" mass="47764">MQNKTDNINTSLLGSDSFKVDDTFGYSDRTQVSLSVALREKDQEINTCSLPKAAMDDTRHCTPSELYRNYTESPLLSPAEPHSSSVGDLTVDGKLVFPWMTETVKKNKQKSHSICEASIGAESRPDGSDYTIYSRGPNHLNSKVGCFGLDQEYMQSACGSTNSCIAEGRPVGGNSFTPALHETQGMNYAHQASQPCHINLDLVTTAHQVNYGKQSRSHLDYSHQAILNQGEQQMYLPSPGFSVLNIGNNSGPASDSSCRPGEIPVSQYPSYSYGEKEQQHQYGTYSKYSGLIHNDSDSKNSPNHAQTFDWMKVKRNPPKTVKVAEYGSHGQQSIIRTNFTTKQLTELEKEFHFNKYLTRARRVEVAATLELNETQVKIWFQNRRMKQKKREREGTVPAMKRATDCAAGQNQNSSTTSSPAASPISDSSSGN</sequence>
<dbReference type="FunFam" id="1.10.10.60:FF:000113">
    <property type="entry name" value="homeobox protein Hox-B1"/>
    <property type="match status" value="1"/>
</dbReference>
<dbReference type="InterPro" id="IPR046327">
    <property type="entry name" value="HXA1/B1/D1"/>
</dbReference>
<keyword evidence="6" id="KW-0804">Transcription</keyword>
<keyword evidence="4 8" id="KW-0238">DNA-binding</keyword>
<evidence type="ECO:0000256" key="1">
    <source>
        <dbReference type="ARBA" id="ARBA00004123"/>
    </source>
</evidence>
<evidence type="ECO:0000256" key="3">
    <source>
        <dbReference type="ARBA" id="ARBA00023015"/>
    </source>
</evidence>
<feature type="domain" description="Homeobox" evidence="11">
    <location>
        <begin position="330"/>
        <end position="390"/>
    </location>
</feature>
<keyword evidence="7 8" id="KW-0539">Nucleus</keyword>
<feature type="compositionally biased region" description="Low complexity" evidence="10">
    <location>
        <begin position="413"/>
        <end position="431"/>
    </location>
</feature>
<evidence type="ECO:0000256" key="9">
    <source>
        <dbReference type="RuleBase" id="RU000682"/>
    </source>
</evidence>
<organism evidence="12 13">
    <name type="scientific">Hemibagrus wyckioides</name>
    <dbReference type="NCBI Taxonomy" id="337641"/>
    <lineage>
        <taxon>Eukaryota</taxon>
        <taxon>Metazoa</taxon>
        <taxon>Chordata</taxon>
        <taxon>Craniata</taxon>
        <taxon>Vertebrata</taxon>
        <taxon>Euteleostomi</taxon>
        <taxon>Actinopterygii</taxon>
        <taxon>Neopterygii</taxon>
        <taxon>Teleostei</taxon>
        <taxon>Ostariophysi</taxon>
        <taxon>Siluriformes</taxon>
        <taxon>Bagridae</taxon>
        <taxon>Hemibagrus</taxon>
    </lineage>
</organism>
<dbReference type="SMART" id="SM00389">
    <property type="entry name" value="HOX"/>
    <property type="match status" value="1"/>
</dbReference>
<feature type="region of interest" description="Disordered" evidence="10">
    <location>
        <begin position="386"/>
        <end position="431"/>
    </location>
</feature>
<dbReference type="GO" id="GO:0000981">
    <property type="term" value="F:DNA-binding transcription factor activity, RNA polymerase II-specific"/>
    <property type="evidence" value="ECO:0007669"/>
    <property type="project" value="InterPro"/>
</dbReference>
<gene>
    <name evidence="12" type="ORF">KOW79_011443</name>
</gene>
<comment type="caution">
    <text evidence="12">The sequence shown here is derived from an EMBL/GenBank/DDBJ whole genome shotgun (WGS) entry which is preliminary data.</text>
</comment>
<dbReference type="PRINTS" id="PR00024">
    <property type="entry name" value="HOMEOBOX"/>
</dbReference>
<evidence type="ECO:0000259" key="11">
    <source>
        <dbReference type="PROSITE" id="PS50071"/>
    </source>
</evidence>
<evidence type="ECO:0000256" key="4">
    <source>
        <dbReference type="ARBA" id="ARBA00023125"/>
    </source>
</evidence>
<dbReference type="GO" id="GO:0000978">
    <property type="term" value="F:RNA polymerase II cis-regulatory region sequence-specific DNA binding"/>
    <property type="evidence" value="ECO:0007669"/>
    <property type="project" value="TreeGrafter"/>
</dbReference>
<evidence type="ECO:0000313" key="13">
    <source>
        <dbReference type="Proteomes" id="UP000824219"/>
    </source>
</evidence>
<dbReference type="PANTHER" id="PTHR45946">
    <property type="entry name" value="HOMEOBOX PROTEIN ROUGH-RELATED"/>
    <property type="match status" value="1"/>
</dbReference>
<comment type="subcellular location">
    <subcellularLocation>
        <location evidence="1 8 9">Nucleus</location>
    </subcellularLocation>
</comment>
<dbReference type="Proteomes" id="UP000824219">
    <property type="component" value="Linkage Group LG13"/>
</dbReference>
<name>A0A9D3NQG0_9TELE</name>
<keyword evidence="13" id="KW-1185">Reference proteome</keyword>
<dbReference type="AlphaFoldDB" id="A0A9D3NQG0"/>
<dbReference type="InterPro" id="IPR020479">
    <property type="entry name" value="HD_metazoa"/>
</dbReference>
<keyword evidence="2" id="KW-0217">Developmental protein</keyword>
<dbReference type="InterPro" id="IPR017970">
    <property type="entry name" value="Homeobox_CS"/>
</dbReference>
<dbReference type="EMBL" id="JAHKSW010000013">
    <property type="protein sequence ID" value="KAG7325127.1"/>
    <property type="molecule type" value="Genomic_DNA"/>
</dbReference>
<dbReference type="OrthoDB" id="6159439at2759"/>
<accession>A0A9D3NQG0</accession>
<dbReference type="CDD" id="cd00086">
    <property type="entry name" value="homeodomain"/>
    <property type="match status" value="1"/>
</dbReference>
<protein>
    <recommendedName>
        <fullName evidence="11">Homeobox domain-containing protein</fullName>
    </recommendedName>
</protein>
<reference evidence="12 13" key="1">
    <citation type="submission" date="2021-06" db="EMBL/GenBank/DDBJ databases">
        <title>Chromosome-level genome assembly of the red-tail catfish (Hemibagrus wyckioides).</title>
        <authorList>
            <person name="Shao F."/>
        </authorList>
    </citation>
    <scope>NUCLEOTIDE SEQUENCE [LARGE SCALE GENOMIC DNA]</scope>
    <source>
        <strain evidence="12">EC202008001</strain>
        <tissue evidence="12">Blood</tissue>
    </source>
</reference>
<dbReference type="PANTHER" id="PTHR45946:SF5">
    <property type="entry name" value="HOMEOBOX PROTEIN HOX-B1"/>
    <property type="match status" value="1"/>
</dbReference>
<keyword evidence="3" id="KW-0805">Transcription regulation</keyword>
<proteinExistence type="predicted"/>
<feature type="DNA-binding region" description="Homeobox" evidence="8">
    <location>
        <begin position="332"/>
        <end position="391"/>
    </location>
</feature>
<dbReference type="SUPFAM" id="SSF46689">
    <property type="entry name" value="Homeodomain-like"/>
    <property type="match status" value="1"/>
</dbReference>
<evidence type="ECO:0000256" key="10">
    <source>
        <dbReference type="SAM" id="MobiDB-lite"/>
    </source>
</evidence>
<dbReference type="GO" id="GO:0005634">
    <property type="term" value="C:nucleus"/>
    <property type="evidence" value="ECO:0007669"/>
    <property type="project" value="UniProtKB-SubCell"/>
</dbReference>
<dbReference type="InterPro" id="IPR009057">
    <property type="entry name" value="Homeodomain-like_sf"/>
</dbReference>
<dbReference type="Gene3D" id="1.10.10.60">
    <property type="entry name" value="Homeodomain-like"/>
    <property type="match status" value="1"/>
</dbReference>
<evidence type="ECO:0000313" key="12">
    <source>
        <dbReference type="EMBL" id="KAG7325127.1"/>
    </source>
</evidence>
<evidence type="ECO:0000256" key="6">
    <source>
        <dbReference type="ARBA" id="ARBA00023163"/>
    </source>
</evidence>
<dbReference type="PROSITE" id="PS50071">
    <property type="entry name" value="HOMEOBOX_2"/>
    <property type="match status" value="1"/>
</dbReference>